<dbReference type="InParanoid" id="I1C3B5"/>
<organism evidence="2 3">
    <name type="scientific">Rhizopus delemar (strain RA 99-880 / ATCC MYA-4621 / FGSC 9543 / NRRL 43880)</name>
    <name type="common">Mucormycosis agent</name>
    <name type="synonym">Rhizopus arrhizus var. delemar</name>
    <dbReference type="NCBI Taxonomy" id="246409"/>
    <lineage>
        <taxon>Eukaryota</taxon>
        <taxon>Fungi</taxon>
        <taxon>Fungi incertae sedis</taxon>
        <taxon>Mucoromycota</taxon>
        <taxon>Mucoromycotina</taxon>
        <taxon>Mucoromycetes</taxon>
        <taxon>Mucorales</taxon>
        <taxon>Mucorineae</taxon>
        <taxon>Rhizopodaceae</taxon>
        <taxon>Rhizopus</taxon>
    </lineage>
</organism>
<dbReference type="EMBL" id="CH476736">
    <property type="protein sequence ID" value="EIE82945.1"/>
    <property type="molecule type" value="Genomic_DNA"/>
</dbReference>
<feature type="region of interest" description="Disordered" evidence="1">
    <location>
        <begin position="43"/>
        <end position="62"/>
    </location>
</feature>
<gene>
    <name evidence="2" type="ORF">RO3G_07650</name>
</gene>
<evidence type="ECO:0000313" key="2">
    <source>
        <dbReference type="EMBL" id="EIE82945.1"/>
    </source>
</evidence>
<dbReference type="RefSeq" id="XP_067518341.1">
    <property type="nucleotide sequence ID" value="XM_067662240.1"/>
</dbReference>
<sequence>MQEARYFWRNSRSTAACYKRTADKMYVYRKYILYYSTADSLTASSFHTNKPSPKRPKLQEEM</sequence>
<accession>I1C3B5</accession>
<dbReference type="AlphaFoldDB" id="I1C3B5"/>
<dbReference type="GeneID" id="93614621"/>
<evidence type="ECO:0000256" key="1">
    <source>
        <dbReference type="SAM" id="MobiDB-lite"/>
    </source>
</evidence>
<protein>
    <submittedName>
        <fullName evidence="2">Uncharacterized protein</fullName>
    </submittedName>
</protein>
<keyword evidence="3" id="KW-1185">Reference proteome</keyword>
<dbReference type="VEuPathDB" id="FungiDB:RO3G_07650"/>
<name>I1C3B5_RHIO9</name>
<dbReference type="Proteomes" id="UP000009138">
    <property type="component" value="Unassembled WGS sequence"/>
</dbReference>
<proteinExistence type="predicted"/>
<reference evidence="2 3" key="1">
    <citation type="journal article" date="2009" name="PLoS Genet.">
        <title>Genomic analysis of the basal lineage fungus Rhizopus oryzae reveals a whole-genome duplication.</title>
        <authorList>
            <person name="Ma L.-J."/>
            <person name="Ibrahim A.S."/>
            <person name="Skory C."/>
            <person name="Grabherr M.G."/>
            <person name="Burger G."/>
            <person name="Butler M."/>
            <person name="Elias M."/>
            <person name="Idnurm A."/>
            <person name="Lang B.F."/>
            <person name="Sone T."/>
            <person name="Abe A."/>
            <person name="Calvo S.E."/>
            <person name="Corrochano L.M."/>
            <person name="Engels R."/>
            <person name="Fu J."/>
            <person name="Hansberg W."/>
            <person name="Kim J.-M."/>
            <person name="Kodira C.D."/>
            <person name="Koehrsen M.J."/>
            <person name="Liu B."/>
            <person name="Miranda-Saavedra D."/>
            <person name="O'Leary S."/>
            <person name="Ortiz-Castellanos L."/>
            <person name="Poulter R."/>
            <person name="Rodriguez-Romero J."/>
            <person name="Ruiz-Herrera J."/>
            <person name="Shen Y.-Q."/>
            <person name="Zeng Q."/>
            <person name="Galagan J."/>
            <person name="Birren B.W."/>
            <person name="Cuomo C.A."/>
            <person name="Wickes B.L."/>
        </authorList>
    </citation>
    <scope>NUCLEOTIDE SEQUENCE [LARGE SCALE GENOMIC DNA]</scope>
    <source>
        <strain evidence="3">RA 99-880 / ATCC MYA-4621 / FGSC 9543 / NRRL 43880</strain>
    </source>
</reference>
<evidence type="ECO:0000313" key="3">
    <source>
        <dbReference type="Proteomes" id="UP000009138"/>
    </source>
</evidence>